<keyword evidence="2" id="KW-0227">DNA damage</keyword>
<dbReference type="NCBIfam" id="NF007621">
    <property type="entry name" value="PRK10276.1"/>
    <property type="match status" value="1"/>
</dbReference>
<evidence type="ECO:0000313" key="9">
    <source>
        <dbReference type="EMBL" id="WMY75722.1"/>
    </source>
</evidence>
<dbReference type="EC" id="2.7.7.7" evidence="9"/>
<evidence type="ECO:0000256" key="4">
    <source>
        <dbReference type="ARBA" id="ARBA00022813"/>
    </source>
</evidence>
<evidence type="ECO:0000256" key="1">
    <source>
        <dbReference type="ARBA" id="ARBA00007484"/>
    </source>
</evidence>
<dbReference type="CDD" id="cd06529">
    <property type="entry name" value="S24_LexA-like"/>
    <property type="match status" value="1"/>
</dbReference>
<keyword evidence="5" id="KW-0234">DNA repair</keyword>
<proteinExistence type="inferred from homology"/>
<organism evidence="9 10">
    <name type="scientific">Buttiauxella selenatireducens</name>
    <dbReference type="NCBI Taxonomy" id="3073902"/>
    <lineage>
        <taxon>Bacteria</taxon>
        <taxon>Pseudomonadati</taxon>
        <taxon>Pseudomonadota</taxon>
        <taxon>Gammaproteobacteria</taxon>
        <taxon>Enterobacterales</taxon>
        <taxon>Enterobacteriaceae</taxon>
        <taxon>Buttiauxella</taxon>
    </lineage>
</organism>
<accession>A0ABY9SE00</accession>
<evidence type="ECO:0000256" key="3">
    <source>
        <dbReference type="ARBA" id="ARBA00022801"/>
    </source>
</evidence>
<dbReference type="RefSeq" id="WP_309878138.1">
    <property type="nucleotide sequence ID" value="NZ_CP133838.1"/>
</dbReference>
<feature type="domain" description="Peptidase S24/S26A/S26B/S26C" evidence="8">
    <location>
        <begin position="4"/>
        <end position="109"/>
    </location>
</feature>
<dbReference type="InterPro" id="IPR036286">
    <property type="entry name" value="LexA/Signal_pep-like_sf"/>
</dbReference>
<dbReference type="PRINTS" id="PR00726">
    <property type="entry name" value="LEXASERPTASE"/>
</dbReference>
<keyword evidence="6" id="KW-0742">SOS response</keyword>
<keyword evidence="3 7" id="KW-0378">Hydrolase</keyword>
<dbReference type="Gene3D" id="2.10.109.10">
    <property type="entry name" value="Umud Fragment, subunit A"/>
    <property type="match status" value="1"/>
</dbReference>
<keyword evidence="9" id="KW-0548">Nucleotidyltransferase</keyword>
<evidence type="ECO:0000256" key="7">
    <source>
        <dbReference type="RuleBase" id="RU003991"/>
    </source>
</evidence>
<dbReference type="InterPro" id="IPR015927">
    <property type="entry name" value="Peptidase_S24_S26A/B/C"/>
</dbReference>
<dbReference type="GO" id="GO:0003887">
    <property type="term" value="F:DNA-directed DNA polymerase activity"/>
    <property type="evidence" value="ECO:0007669"/>
    <property type="project" value="UniProtKB-EC"/>
</dbReference>
<keyword evidence="4 7" id="KW-0068">Autocatalytic cleavage</keyword>
<keyword evidence="9" id="KW-0808">Transferase</keyword>
<comment type="similarity">
    <text evidence="1 7">Belongs to the peptidase S24 family.</text>
</comment>
<protein>
    <submittedName>
        <fullName evidence="9">Translesion error-prone DNA polymerase V autoproteolytic subunit</fullName>
        <ecNumber evidence="9">2.7.7.7</ecNumber>
    </submittedName>
</protein>
<dbReference type="InterPro" id="IPR050077">
    <property type="entry name" value="LexA_repressor"/>
</dbReference>
<evidence type="ECO:0000256" key="5">
    <source>
        <dbReference type="ARBA" id="ARBA00023204"/>
    </source>
</evidence>
<sequence>MGAFPSPAQDYAEQSIDLHQLLVKHPTATYFVRASDDSMIEGGIGHGDLLVVDSARTAAHGDIVIAPVNGEFIVRQLQTRPTIQLKPLNCAYKSISLAPDEALEVFGVVTYIVKSTSQLCSPW</sequence>
<dbReference type="Pfam" id="PF00717">
    <property type="entry name" value="Peptidase_S24"/>
    <property type="match status" value="1"/>
</dbReference>
<dbReference type="PANTHER" id="PTHR33516:SF2">
    <property type="entry name" value="LEXA REPRESSOR-RELATED"/>
    <property type="match status" value="1"/>
</dbReference>
<dbReference type="InterPro" id="IPR039418">
    <property type="entry name" value="LexA-like"/>
</dbReference>
<dbReference type="PANTHER" id="PTHR33516">
    <property type="entry name" value="LEXA REPRESSOR"/>
    <property type="match status" value="1"/>
</dbReference>
<reference evidence="9 10" key="1">
    <citation type="submission" date="2023-09" db="EMBL/GenBank/DDBJ databases">
        <title>Buttiauxella selenatireducens sp. nov., isolated from the rhizosphere of Cardamine hupingshanesis.</title>
        <authorList>
            <person name="Zhang S."/>
            <person name="Xu Z."/>
            <person name="Wang H."/>
            <person name="Guo Y."/>
        </authorList>
    </citation>
    <scope>NUCLEOTIDE SEQUENCE [LARGE SCALE GENOMIC DNA]</scope>
    <source>
        <strain evidence="9 10">R73</strain>
    </source>
</reference>
<dbReference type="Proteomes" id="UP001246690">
    <property type="component" value="Chromosome"/>
</dbReference>
<evidence type="ECO:0000313" key="10">
    <source>
        <dbReference type="Proteomes" id="UP001246690"/>
    </source>
</evidence>
<dbReference type="InterPro" id="IPR006197">
    <property type="entry name" value="Peptidase_S24_LexA"/>
</dbReference>
<gene>
    <name evidence="9" type="primary">umuD</name>
    <name evidence="9" type="ORF">RHD99_07215</name>
</gene>
<dbReference type="EMBL" id="CP133838">
    <property type="protein sequence ID" value="WMY75722.1"/>
    <property type="molecule type" value="Genomic_DNA"/>
</dbReference>
<evidence type="ECO:0000259" key="8">
    <source>
        <dbReference type="Pfam" id="PF00717"/>
    </source>
</evidence>
<name>A0ABY9SE00_9ENTR</name>
<evidence type="ECO:0000256" key="2">
    <source>
        <dbReference type="ARBA" id="ARBA00022763"/>
    </source>
</evidence>
<evidence type="ECO:0000256" key="6">
    <source>
        <dbReference type="ARBA" id="ARBA00023236"/>
    </source>
</evidence>
<keyword evidence="10" id="KW-1185">Reference proteome</keyword>
<dbReference type="SUPFAM" id="SSF51306">
    <property type="entry name" value="LexA/Signal peptidase"/>
    <property type="match status" value="1"/>
</dbReference>